<keyword evidence="5 7" id="KW-1133">Transmembrane helix</keyword>
<dbReference type="EMBL" id="FNTL01000004">
    <property type="protein sequence ID" value="SED71418.1"/>
    <property type="molecule type" value="Genomic_DNA"/>
</dbReference>
<reference evidence="9" key="1">
    <citation type="submission" date="2016-10" db="EMBL/GenBank/DDBJ databases">
        <authorList>
            <person name="Varghese N."/>
        </authorList>
    </citation>
    <scope>NUCLEOTIDE SEQUENCE [LARGE SCALE GENOMIC DNA]</scope>
    <source>
        <strain evidence="9">DSM 44719</strain>
    </source>
</reference>
<dbReference type="PANTHER" id="PTHR30106">
    <property type="entry name" value="INNER MEMBRANE PROTEIN YEIH-RELATED"/>
    <property type="match status" value="1"/>
</dbReference>
<dbReference type="RefSeq" id="WP_240319833.1">
    <property type="nucleotide sequence ID" value="NZ_FNTL01000004.1"/>
</dbReference>
<proteinExistence type="inferred from homology"/>
<accession>A0A1H5CY98</accession>
<protein>
    <submittedName>
        <fullName evidence="8">Conserved hypothetical integral membrane protein</fullName>
    </submittedName>
</protein>
<feature type="transmembrane region" description="Helical" evidence="7">
    <location>
        <begin position="312"/>
        <end position="333"/>
    </location>
</feature>
<sequence length="370" mass="37825">MKRITTTTRRAGQDGTTIESKSMWSSAVSGLISRAPGLSLAVAIAVVATMIGKVFPLIGGPVTGILLGVLIATLVKPGDRLKPGIKTSSKFLLQVSVVILGSQLSLIQVVRVGFDSLPVMVGTLAVCLVAAYFIGRWMGVIGDLRTLIGVGTGICGGSAIAAVTPVIGAAEVAVTYAISTVFLFNIAAVLAFPVIGHALGMSQHSFGLFAGTAVNDMSSVVAVSTTYGAESANYAVVVKLARTLLIIPICLGLAAIVERKTRADARRAVDGTAGASTATRVRVHRLVPWFLIGFLLAAAANSAGLIPTGAHHGLSVTSLFLITVALSAIGLSTDLPGLRRTGPRPVILGATLWVIVSLASLGLQLATGTL</sequence>
<dbReference type="InterPro" id="IPR018383">
    <property type="entry name" value="UPF0324_pro"/>
</dbReference>
<keyword evidence="4 7" id="KW-0812">Transmembrane</keyword>
<feature type="transmembrane region" description="Helical" evidence="7">
    <location>
        <begin position="286"/>
        <end position="306"/>
    </location>
</feature>
<dbReference type="GO" id="GO:0005886">
    <property type="term" value="C:plasma membrane"/>
    <property type="evidence" value="ECO:0007669"/>
    <property type="project" value="UniProtKB-SubCell"/>
</dbReference>
<evidence type="ECO:0000313" key="8">
    <source>
        <dbReference type="EMBL" id="SED71418.1"/>
    </source>
</evidence>
<dbReference type="PANTHER" id="PTHR30106:SF1">
    <property type="entry name" value="UPF0324 MEMBRANE PROTEIN FN0533"/>
    <property type="match status" value="1"/>
</dbReference>
<feature type="transmembrane region" description="Helical" evidence="7">
    <location>
        <begin position="345"/>
        <end position="366"/>
    </location>
</feature>
<comment type="subcellular location">
    <subcellularLocation>
        <location evidence="1">Cell membrane</location>
        <topology evidence="1">Multi-pass membrane protein</topology>
    </subcellularLocation>
</comment>
<comment type="similarity">
    <text evidence="2">Belongs to the UPF0324 family.</text>
</comment>
<feature type="transmembrane region" description="Helical" evidence="7">
    <location>
        <begin position="206"/>
        <end position="228"/>
    </location>
</feature>
<organism evidence="8 9">
    <name type="scientific">Rhodococcus jostii</name>
    <dbReference type="NCBI Taxonomy" id="132919"/>
    <lineage>
        <taxon>Bacteria</taxon>
        <taxon>Bacillati</taxon>
        <taxon>Actinomycetota</taxon>
        <taxon>Actinomycetes</taxon>
        <taxon>Mycobacteriales</taxon>
        <taxon>Nocardiaceae</taxon>
        <taxon>Rhodococcus</taxon>
    </lineage>
</organism>
<feature type="transmembrane region" description="Helical" evidence="7">
    <location>
        <begin position="57"/>
        <end position="75"/>
    </location>
</feature>
<gene>
    <name evidence="8" type="ORF">SAMN04490220_5299</name>
</gene>
<keyword evidence="3" id="KW-1003">Cell membrane</keyword>
<keyword evidence="6 7" id="KW-0472">Membrane</keyword>
<feature type="transmembrane region" description="Helical" evidence="7">
    <location>
        <begin position="147"/>
        <end position="167"/>
    </location>
</feature>
<dbReference type="AlphaFoldDB" id="A0A1H5CY98"/>
<feature type="transmembrane region" description="Helical" evidence="7">
    <location>
        <begin position="91"/>
        <end position="110"/>
    </location>
</feature>
<evidence type="ECO:0000313" key="9">
    <source>
        <dbReference type="Proteomes" id="UP000183407"/>
    </source>
</evidence>
<feature type="transmembrane region" description="Helical" evidence="7">
    <location>
        <begin position="173"/>
        <end position="194"/>
    </location>
</feature>
<dbReference type="Proteomes" id="UP000183407">
    <property type="component" value="Unassembled WGS sequence"/>
</dbReference>
<feature type="transmembrane region" description="Helical" evidence="7">
    <location>
        <begin position="116"/>
        <end position="135"/>
    </location>
</feature>
<evidence type="ECO:0000256" key="6">
    <source>
        <dbReference type="ARBA" id="ARBA00023136"/>
    </source>
</evidence>
<feature type="transmembrane region" description="Helical" evidence="7">
    <location>
        <begin position="31"/>
        <end position="51"/>
    </location>
</feature>
<evidence type="ECO:0000256" key="3">
    <source>
        <dbReference type="ARBA" id="ARBA00022475"/>
    </source>
</evidence>
<evidence type="ECO:0000256" key="5">
    <source>
        <dbReference type="ARBA" id="ARBA00022989"/>
    </source>
</evidence>
<evidence type="ECO:0000256" key="2">
    <source>
        <dbReference type="ARBA" id="ARBA00007977"/>
    </source>
</evidence>
<evidence type="ECO:0000256" key="1">
    <source>
        <dbReference type="ARBA" id="ARBA00004651"/>
    </source>
</evidence>
<evidence type="ECO:0000256" key="4">
    <source>
        <dbReference type="ARBA" id="ARBA00022692"/>
    </source>
</evidence>
<dbReference type="Pfam" id="PF03601">
    <property type="entry name" value="Cons_hypoth698"/>
    <property type="match status" value="1"/>
</dbReference>
<feature type="transmembrane region" description="Helical" evidence="7">
    <location>
        <begin position="234"/>
        <end position="257"/>
    </location>
</feature>
<evidence type="ECO:0000256" key="7">
    <source>
        <dbReference type="SAM" id="Phobius"/>
    </source>
</evidence>
<name>A0A1H5CY98_RHOJO</name>